<dbReference type="Gene3D" id="1.10.10.60">
    <property type="entry name" value="Homeodomain-like"/>
    <property type="match status" value="2"/>
</dbReference>
<protein>
    <submittedName>
        <fullName evidence="5">Helix-turn-helix domain-containing protein</fullName>
    </submittedName>
</protein>
<evidence type="ECO:0000256" key="3">
    <source>
        <dbReference type="ARBA" id="ARBA00023163"/>
    </source>
</evidence>
<keyword evidence="3" id="KW-0804">Transcription</keyword>
<dbReference type="PROSITE" id="PS01124">
    <property type="entry name" value="HTH_ARAC_FAMILY_2"/>
    <property type="match status" value="1"/>
</dbReference>
<dbReference type="GO" id="GO:0043565">
    <property type="term" value="F:sequence-specific DNA binding"/>
    <property type="evidence" value="ECO:0007669"/>
    <property type="project" value="InterPro"/>
</dbReference>
<dbReference type="InterPro" id="IPR009057">
    <property type="entry name" value="Homeodomain-like_sf"/>
</dbReference>
<dbReference type="AlphaFoldDB" id="A0A1I7NWB1"/>
<organism evidence="5 6">
    <name type="scientific">Hyphomicrobium facile</name>
    <dbReference type="NCBI Taxonomy" id="51670"/>
    <lineage>
        <taxon>Bacteria</taxon>
        <taxon>Pseudomonadati</taxon>
        <taxon>Pseudomonadota</taxon>
        <taxon>Alphaproteobacteria</taxon>
        <taxon>Hyphomicrobiales</taxon>
        <taxon>Hyphomicrobiaceae</taxon>
        <taxon>Hyphomicrobium</taxon>
    </lineage>
</organism>
<dbReference type="PRINTS" id="PR00032">
    <property type="entry name" value="HTHARAC"/>
</dbReference>
<evidence type="ECO:0000313" key="6">
    <source>
        <dbReference type="Proteomes" id="UP000199423"/>
    </source>
</evidence>
<sequence length="287" mass="31284">MNTNGRRVPFFADPALSSGDSPWAGYYFEEANGPPEPLPSHSWSKTTLLYVTGGGGSLNWKHRGIWHNDAVRRGTISIVRRDVEIQSAVPSDATPMMVLQLDNSKLQHIAPDNVVAIDKFLETAQVTSDARLAMLLATMCEEVREGCPSGRLFGESISLALLAYLAGRYASASHVNNRAANLSPVQKSCLVGYIREHLPSNISVTELAGLVQMSPSHFARMFKAAFGVTPYRFVMRERIEGAKGMLATTKLSASQISSAYGFSSQSHFAKVFREVTGVTPKQYKAGL</sequence>
<dbReference type="GO" id="GO:0003700">
    <property type="term" value="F:DNA-binding transcription factor activity"/>
    <property type="evidence" value="ECO:0007669"/>
    <property type="project" value="InterPro"/>
</dbReference>
<dbReference type="EMBL" id="FPCH01000005">
    <property type="protein sequence ID" value="SFV38942.1"/>
    <property type="molecule type" value="Genomic_DNA"/>
</dbReference>
<name>A0A1I7NWB1_9HYPH</name>
<keyword evidence="6" id="KW-1185">Reference proteome</keyword>
<dbReference type="InterPro" id="IPR018060">
    <property type="entry name" value="HTH_AraC"/>
</dbReference>
<dbReference type="STRING" id="51670.SAMN04488557_3963"/>
<feature type="domain" description="HTH araC/xylS-type" evidence="4">
    <location>
        <begin position="188"/>
        <end position="286"/>
    </location>
</feature>
<accession>A0A1I7NWB1</accession>
<keyword evidence="1" id="KW-0805">Transcription regulation</keyword>
<dbReference type="SMART" id="SM00342">
    <property type="entry name" value="HTH_ARAC"/>
    <property type="match status" value="1"/>
</dbReference>
<proteinExistence type="predicted"/>
<dbReference type="PANTHER" id="PTHR46796:SF6">
    <property type="entry name" value="ARAC SUBFAMILY"/>
    <property type="match status" value="1"/>
</dbReference>
<dbReference type="PANTHER" id="PTHR46796">
    <property type="entry name" value="HTH-TYPE TRANSCRIPTIONAL ACTIVATOR RHAS-RELATED"/>
    <property type="match status" value="1"/>
</dbReference>
<evidence type="ECO:0000313" key="5">
    <source>
        <dbReference type="EMBL" id="SFV38942.1"/>
    </source>
</evidence>
<evidence type="ECO:0000259" key="4">
    <source>
        <dbReference type="PROSITE" id="PS01124"/>
    </source>
</evidence>
<gene>
    <name evidence="5" type="ORF">SAMN04488557_3963</name>
</gene>
<dbReference type="InterPro" id="IPR050204">
    <property type="entry name" value="AraC_XylS_family_regulators"/>
</dbReference>
<dbReference type="Pfam" id="PF12833">
    <property type="entry name" value="HTH_18"/>
    <property type="match status" value="1"/>
</dbReference>
<keyword evidence="2" id="KW-0238">DNA-binding</keyword>
<evidence type="ECO:0000256" key="2">
    <source>
        <dbReference type="ARBA" id="ARBA00023125"/>
    </source>
</evidence>
<dbReference type="SUPFAM" id="SSF46689">
    <property type="entry name" value="Homeodomain-like"/>
    <property type="match status" value="2"/>
</dbReference>
<dbReference type="InterPro" id="IPR020449">
    <property type="entry name" value="Tscrpt_reg_AraC-type_HTH"/>
</dbReference>
<reference evidence="6" key="1">
    <citation type="submission" date="2016-10" db="EMBL/GenBank/DDBJ databases">
        <authorList>
            <person name="Varghese N."/>
            <person name="Submissions S."/>
        </authorList>
    </citation>
    <scope>NUCLEOTIDE SEQUENCE [LARGE SCALE GENOMIC DNA]</scope>
    <source>
        <strain evidence="6">DSM 1565</strain>
    </source>
</reference>
<evidence type="ECO:0000256" key="1">
    <source>
        <dbReference type="ARBA" id="ARBA00023015"/>
    </source>
</evidence>
<dbReference type="Proteomes" id="UP000199423">
    <property type="component" value="Unassembled WGS sequence"/>
</dbReference>